<keyword evidence="3" id="KW-0479">Metal-binding</keyword>
<keyword evidence="1" id="KW-0963">Cytoplasm</keyword>
<dbReference type="GO" id="GO:0006777">
    <property type="term" value="P:Mo-molybdopterin cofactor biosynthetic process"/>
    <property type="evidence" value="ECO:0007669"/>
    <property type="project" value="UniProtKB-KW"/>
</dbReference>
<feature type="domain" description="MobA-like NTP transferase" evidence="8">
    <location>
        <begin position="8"/>
        <end position="145"/>
    </location>
</feature>
<dbReference type="PANTHER" id="PTHR19136">
    <property type="entry name" value="MOLYBDENUM COFACTOR GUANYLYLTRANSFERASE"/>
    <property type="match status" value="1"/>
</dbReference>
<evidence type="ECO:0000256" key="2">
    <source>
        <dbReference type="ARBA" id="ARBA00022679"/>
    </source>
</evidence>
<dbReference type="InterPro" id="IPR029044">
    <property type="entry name" value="Nucleotide-diphossugar_trans"/>
</dbReference>
<evidence type="ECO:0000256" key="5">
    <source>
        <dbReference type="ARBA" id="ARBA00022842"/>
    </source>
</evidence>
<keyword evidence="2" id="KW-0808">Transferase</keyword>
<dbReference type="Gene3D" id="3.90.550.10">
    <property type="entry name" value="Spore Coat Polysaccharide Biosynthesis Protein SpsA, Chain A"/>
    <property type="match status" value="1"/>
</dbReference>
<evidence type="ECO:0000259" key="8">
    <source>
        <dbReference type="Pfam" id="PF12804"/>
    </source>
</evidence>
<protein>
    <recommendedName>
        <fullName evidence="8">MobA-like NTP transferase domain-containing protein</fullName>
    </recommendedName>
</protein>
<dbReference type="GO" id="GO:0005525">
    <property type="term" value="F:GTP binding"/>
    <property type="evidence" value="ECO:0007669"/>
    <property type="project" value="UniProtKB-KW"/>
</dbReference>
<keyword evidence="6" id="KW-0342">GTP-binding</keyword>
<gene>
    <name evidence="9" type="ORF">METZ01_LOCUS116676</name>
</gene>
<evidence type="ECO:0000256" key="6">
    <source>
        <dbReference type="ARBA" id="ARBA00023134"/>
    </source>
</evidence>
<keyword evidence="7" id="KW-0501">Molybdenum cofactor biosynthesis</keyword>
<dbReference type="GO" id="GO:0046872">
    <property type="term" value="F:metal ion binding"/>
    <property type="evidence" value="ECO:0007669"/>
    <property type="project" value="UniProtKB-KW"/>
</dbReference>
<evidence type="ECO:0000256" key="4">
    <source>
        <dbReference type="ARBA" id="ARBA00022741"/>
    </source>
</evidence>
<evidence type="ECO:0000256" key="3">
    <source>
        <dbReference type="ARBA" id="ARBA00022723"/>
    </source>
</evidence>
<evidence type="ECO:0000256" key="1">
    <source>
        <dbReference type="ARBA" id="ARBA00022490"/>
    </source>
</evidence>
<dbReference type="CDD" id="cd02503">
    <property type="entry name" value="MobA"/>
    <property type="match status" value="1"/>
</dbReference>
<evidence type="ECO:0000313" key="9">
    <source>
        <dbReference type="EMBL" id="SVA63822.1"/>
    </source>
</evidence>
<dbReference type="PANTHER" id="PTHR19136:SF81">
    <property type="entry name" value="MOLYBDENUM COFACTOR GUANYLYLTRANSFERASE"/>
    <property type="match status" value="1"/>
</dbReference>
<name>A0A381XH03_9ZZZZ</name>
<dbReference type="SUPFAM" id="SSF53448">
    <property type="entry name" value="Nucleotide-diphospho-sugar transferases"/>
    <property type="match status" value="1"/>
</dbReference>
<keyword evidence="4" id="KW-0547">Nucleotide-binding</keyword>
<keyword evidence="5" id="KW-0460">Magnesium</keyword>
<dbReference type="GO" id="GO:0016779">
    <property type="term" value="F:nucleotidyltransferase activity"/>
    <property type="evidence" value="ECO:0007669"/>
    <property type="project" value="TreeGrafter"/>
</dbReference>
<accession>A0A381XH03</accession>
<organism evidence="9">
    <name type="scientific">marine metagenome</name>
    <dbReference type="NCBI Taxonomy" id="408172"/>
    <lineage>
        <taxon>unclassified sequences</taxon>
        <taxon>metagenomes</taxon>
        <taxon>ecological metagenomes</taxon>
    </lineage>
</organism>
<dbReference type="Pfam" id="PF12804">
    <property type="entry name" value="NTP_transf_3"/>
    <property type="match status" value="1"/>
</dbReference>
<sequence>METNNINAYILTGGSSLRFGVDKASYCINGTSFLDHIHKNLQADFKTIYSVGKKPYSERINFIQDFSYSQAAIVGIISALRHSIFDWSFIISVDMPLITSETVNALIKDNDFGNNLIIPTVNKKLCPLFGFYHQDCLVHLENAYSVKNYILKDILKSVTPSVIDLSHYYEELTNVNTKEHLNIVKKNLS</sequence>
<proteinExistence type="predicted"/>
<evidence type="ECO:0000256" key="7">
    <source>
        <dbReference type="ARBA" id="ARBA00023150"/>
    </source>
</evidence>
<reference evidence="9" key="1">
    <citation type="submission" date="2018-05" db="EMBL/GenBank/DDBJ databases">
        <authorList>
            <person name="Lanie J.A."/>
            <person name="Ng W.-L."/>
            <person name="Kazmierczak K.M."/>
            <person name="Andrzejewski T.M."/>
            <person name="Davidsen T.M."/>
            <person name="Wayne K.J."/>
            <person name="Tettelin H."/>
            <person name="Glass J.I."/>
            <person name="Rusch D."/>
            <person name="Podicherti R."/>
            <person name="Tsui H.-C.T."/>
            <person name="Winkler M.E."/>
        </authorList>
    </citation>
    <scope>NUCLEOTIDE SEQUENCE</scope>
</reference>
<dbReference type="EMBL" id="UINC01015093">
    <property type="protein sequence ID" value="SVA63822.1"/>
    <property type="molecule type" value="Genomic_DNA"/>
</dbReference>
<dbReference type="AlphaFoldDB" id="A0A381XH03"/>
<dbReference type="InterPro" id="IPR025877">
    <property type="entry name" value="MobA-like_NTP_Trfase"/>
</dbReference>
<dbReference type="InterPro" id="IPR013482">
    <property type="entry name" value="Molybde_CF_guanTrfase"/>
</dbReference>